<dbReference type="PRINTS" id="PR01165">
    <property type="entry name" value="CYCOXIDASEI"/>
</dbReference>
<dbReference type="GO" id="GO:0004129">
    <property type="term" value="F:cytochrome-c oxidase activity"/>
    <property type="evidence" value="ECO:0007669"/>
    <property type="project" value="InterPro"/>
</dbReference>
<dbReference type="PANTHER" id="PTHR10422">
    <property type="entry name" value="CYTOCHROME C OXIDASE SUBUNIT 1"/>
    <property type="match status" value="1"/>
</dbReference>
<evidence type="ECO:0000259" key="2">
    <source>
        <dbReference type="PROSITE" id="PS50855"/>
    </source>
</evidence>
<keyword evidence="1" id="KW-0472">Membrane</keyword>
<feature type="transmembrane region" description="Helical" evidence="1">
    <location>
        <begin position="569"/>
        <end position="587"/>
    </location>
</feature>
<dbReference type="Pfam" id="PF00115">
    <property type="entry name" value="COX1"/>
    <property type="match status" value="1"/>
</dbReference>
<dbReference type="PANTHER" id="PTHR10422:SF18">
    <property type="entry name" value="CYTOCHROME C OXIDASE SUBUNIT 1"/>
    <property type="match status" value="1"/>
</dbReference>
<accession>A0A832T672</accession>
<feature type="transmembrane region" description="Helical" evidence="1">
    <location>
        <begin position="75"/>
        <end position="92"/>
    </location>
</feature>
<dbReference type="InterPro" id="IPR000883">
    <property type="entry name" value="Cyt_C_Oxase_1"/>
</dbReference>
<dbReference type="GO" id="GO:0015990">
    <property type="term" value="P:electron transport coupled proton transport"/>
    <property type="evidence" value="ECO:0007669"/>
    <property type="project" value="TreeGrafter"/>
</dbReference>
<feature type="domain" description="Cytochrome oxidase subunit I profile" evidence="2">
    <location>
        <begin position="20"/>
        <end position="509"/>
    </location>
</feature>
<evidence type="ECO:0000256" key="1">
    <source>
        <dbReference type="SAM" id="Phobius"/>
    </source>
</evidence>
<dbReference type="GO" id="GO:0009060">
    <property type="term" value="P:aerobic respiration"/>
    <property type="evidence" value="ECO:0007669"/>
    <property type="project" value="InterPro"/>
</dbReference>
<sequence>MGLKDIIVALFQLDKDWTTRIVMGMLVLGVIWGLLGVIDSLMVRIQETMWSTYGVLPFTPQEYYAGITLHAERDLFGFAQQVIYAIIIYFTIKLLNLQPRAKWLLNLAFVLLNISMMFMEGPILIVTAQGFDNYFSATSWYYLSPIGIPNYSLYVVSPLFFIGWILNDAFVYLAGIWIVYHYYLASKQIKEKLPVPLVFFLMIILLFMIGYSGVTVADVWDILAFAGIVGLNVIANQIAFWIFGHAVVYMAWLPAVAAMYLLIPTLANKPLYSDKMGRVAAVLYLIFSNNIPIHHLYMVNLPVTLKVLQEILTYAVTVPTFMTFLNLWATAKGANVSWNVITAFTATGFAGSIFAGVTGISNATISVDAIVHNTMWVVGHFHAMILLGIVPEAMAVLYFMLPMMTGRSWYSIRAAWVHFWGYLIGSILLDIGFELLGLDGILRRAEIVPRVPYIIDAENLATVGAIIAELATLVWFLNLVMTLVKGRVLKAEGLSLGQLINTVAMQLDWSNAGFSLRGIGIKLNHSRLSKKAIAGWWGMAIFGAILIIISAIPLVLVGDASNPADPLEWAWISLLTLGIILSAIGALKGAKTV</sequence>
<feature type="transmembrane region" description="Helical" evidence="1">
    <location>
        <begin position="169"/>
        <end position="185"/>
    </location>
</feature>
<dbReference type="CDD" id="cd00919">
    <property type="entry name" value="Heme_Cu_Oxidase_I"/>
    <property type="match status" value="1"/>
</dbReference>
<gene>
    <name evidence="3" type="ORF">HA332_00395</name>
</gene>
<dbReference type="GO" id="GO:0020037">
    <property type="term" value="F:heme binding"/>
    <property type="evidence" value="ECO:0007669"/>
    <property type="project" value="InterPro"/>
</dbReference>
<dbReference type="SUPFAM" id="SSF81442">
    <property type="entry name" value="Cytochrome c oxidase subunit I-like"/>
    <property type="match status" value="1"/>
</dbReference>
<dbReference type="RefSeq" id="WP_010980127.1">
    <property type="nucleotide sequence ID" value="NZ_BAABQO010000001.1"/>
</dbReference>
<evidence type="ECO:0000313" key="3">
    <source>
        <dbReference type="EMBL" id="HII72885.1"/>
    </source>
</evidence>
<feature type="transmembrane region" description="Helical" evidence="1">
    <location>
        <begin position="460"/>
        <end position="480"/>
    </location>
</feature>
<feature type="transmembrane region" description="Helical" evidence="1">
    <location>
        <begin position="197"/>
        <end position="216"/>
    </location>
</feature>
<dbReference type="GO" id="GO:0022904">
    <property type="term" value="P:respiratory electron transport chain"/>
    <property type="evidence" value="ECO:0007669"/>
    <property type="project" value="TreeGrafter"/>
</dbReference>
<feature type="transmembrane region" description="Helical" evidence="1">
    <location>
        <begin position="380"/>
        <end position="401"/>
    </location>
</feature>
<feature type="transmembrane region" description="Helical" evidence="1">
    <location>
        <begin position="336"/>
        <end position="360"/>
    </location>
</feature>
<feature type="transmembrane region" description="Helical" evidence="1">
    <location>
        <begin position="21"/>
        <end position="43"/>
    </location>
</feature>
<comment type="caution">
    <text evidence="3">The sequence shown here is derived from an EMBL/GenBank/DDBJ whole genome shotgun (WGS) entry which is preliminary data.</text>
</comment>
<feature type="transmembrane region" description="Helical" evidence="1">
    <location>
        <begin position="223"/>
        <end position="243"/>
    </location>
</feature>
<keyword evidence="1" id="KW-1133">Transmembrane helix</keyword>
<feature type="transmembrane region" description="Helical" evidence="1">
    <location>
        <begin position="249"/>
        <end position="267"/>
    </location>
</feature>
<protein>
    <submittedName>
        <fullName evidence="3">Oxidase</fullName>
    </submittedName>
</protein>
<name>A0A832T672_9CREN</name>
<dbReference type="GeneID" id="1460116"/>
<feature type="transmembrane region" description="Helical" evidence="1">
    <location>
        <begin position="413"/>
        <end position="433"/>
    </location>
</feature>
<dbReference type="InterPro" id="IPR036927">
    <property type="entry name" value="Cyt_c_oxase-like_su1_sf"/>
</dbReference>
<feature type="transmembrane region" description="Helical" evidence="1">
    <location>
        <begin position="311"/>
        <end position="329"/>
    </location>
</feature>
<proteinExistence type="predicted"/>
<dbReference type="Proteomes" id="UP000646844">
    <property type="component" value="Unassembled WGS sequence"/>
</dbReference>
<dbReference type="EMBL" id="DUJO01000003">
    <property type="protein sequence ID" value="HII72885.1"/>
    <property type="molecule type" value="Genomic_DNA"/>
</dbReference>
<dbReference type="Gene3D" id="1.20.210.10">
    <property type="entry name" value="Cytochrome c oxidase-like, subunit I domain"/>
    <property type="match status" value="1"/>
</dbReference>
<dbReference type="GO" id="GO:0016020">
    <property type="term" value="C:membrane"/>
    <property type="evidence" value="ECO:0007669"/>
    <property type="project" value="InterPro"/>
</dbReference>
<reference evidence="3" key="1">
    <citation type="journal article" date="2020" name="bioRxiv">
        <title>A rank-normalized archaeal taxonomy based on genome phylogeny resolves widespread incomplete and uneven classifications.</title>
        <authorList>
            <person name="Rinke C."/>
            <person name="Chuvochina M."/>
            <person name="Mussig A.J."/>
            <person name="Chaumeil P.-A."/>
            <person name="Waite D.W."/>
            <person name="Whitman W.B."/>
            <person name="Parks D.H."/>
            <person name="Hugenholtz P."/>
        </authorList>
    </citation>
    <scope>NUCLEOTIDE SEQUENCE</scope>
    <source>
        <strain evidence="3">UBA8838</strain>
    </source>
</reference>
<dbReference type="InterPro" id="IPR023616">
    <property type="entry name" value="Cyt_c_oxase-like_su1_dom"/>
</dbReference>
<dbReference type="PROSITE" id="PS50855">
    <property type="entry name" value="COX1"/>
    <property type="match status" value="1"/>
</dbReference>
<dbReference type="AlphaFoldDB" id="A0A832T672"/>
<feature type="transmembrane region" description="Helical" evidence="1">
    <location>
        <begin position="104"/>
        <end position="128"/>
    </location>
</feature>
<feature type="transmembrane region" description="Helical" evidence="1">
    <location>
        <begin position="532"/>
        <end position="557"/>
    </location>
</feature>
<keyword evidence="1" id="KW-0812">Transmembrane</keyword>
<dbReference type="OMA" id="HPIVGIF"/>
<organism evidence="3 4">
    <name type="scientific">Sulfurisphaera tokodaii</name>
    <dbReference type="NCBI Taxonomy" id="111955"/>
    <lineage>
        <taxon>Archaea</taxon>
        <taxon>Thermoproteota</taxon>
        <taxon>Thermoprotei</taxon>
        <taxon>Sulfolobales</taxon>
        <taxon>Sulfolobaceae</taxon>
        <taxon>Sulfurisphaera</taxon>
    </lineage>
</organism>
<evidence type="ECO:0000313" key="4">
    <source>
        <dbReference type="Proteomes" id="UP000646844"/>
    </source>
</evidence>